<dbReference type="Proteomes" id="UP000029554">
    <property type="component" value="Unassembled WGS sequence"/>
</dbReference>
<gene>
    <name evidence="1" type="ORF">LG45_05640</name>
</gene>
<dbReference type="OrthoDB" id="1445232at2"/>
<evidence type="ECO:0000313" key="2">
    <source>
        <dbReference type="Proteomes" id="UP000029554"/>
    </source>
</evidence>
<keyword evidence="2" id="KW-1185">Reference proteome</keyword>
<comment type="caution">
    <text evidence="1">The sequence shown here is derived from an EMBL/GenBank/DDBJ whole genome shotgun (WGS) entry which is preliminary data.</text>
</comment>
<dbReference type="eggNOG" id="ENOG5033K65">
    <property type="taxonomic scope" value="Bacteria"/>
</dbReference>
<name>A0A095SXR6_9FLAO</name>
<dbReference type="RefSeq" id="WP_035125424.1">
    <property type="nucleotide sequence ID" value="NZ_JRHH01000002.1"/>
</dbReference>
<dbReference type="STRING" id="1453498.LG45_05640"/>
<proteinExistence type="predicted"/>
<sequence>MKRKFALGSFLFGLIVFFAILLQSVHSFHHLEEAFSTKECHHDYSENTSQITHSHHFDHCFACEFTFSNSIKTEFLSFNFKKVEISSSYSFAKSREITQFFCGSLFALRAPPKVIV</sequence>
<reference evidence="1 2" key="1">
    <citation type="submission" date="2014-09" db="EMBL/GenBank/DDBJ databases">
        <title>Whole Genome Shotgun of Flavobacterium aquatile LMG 4008.</title>
        <authorList>
            <person name="Gale A.N."/>
            <person name="Pipes S.E."/>
            <person name="Newman J.D."/>
        </authorList>
    </citation>
    <scope>NUCLEOTIDE SEQUENCE [LARGE SCALE GENOMIC DNA]</scope>
    <source>
        <strain evidence="1 2">LMG 4008</strain>
    </source>
</reference>
<evidence type="ECO:0000313" key="1">
    <source>
        <dbReference type="EMBL" id="KGD69114.1"/>
    </source>
</evidence>
<organism evidence="1 2">
    <name type="scientific">Flavobacterium aquatile LMG 4008 = ATCC 11947</name>
    <dbReference type="NCBI Taxonomy" id="1453498"/>
    <lineage>
        <taxon>Bacteria</taxon>
        <taxon>Pseudomonadati</taxon>
        <taxon>Bacteroidota</taxon>
        <taxon>Flavobacteriia</taxon>
        <taxon>Flavobacteriales</taxon>
        <taxon>Flavobacteriaceae</taxon>
        <taxon>Flavobacterium</taxon>
    </lineage>
</organism>
<accession>A0A095SXR6</accession>
<dbReference type="EMBL" id="JRHH01000002">
    <property type="protein sequence ID" value="KGD69114.1"/>
    <property type="molecule type" value="Genomic_DNA"/>
</dbReference>
<protein>
    <submittedName>
        <fullName evidence="1">Uncharacterized protein</fullName>
    </submittedName>
</protein>
<dbReference type="AlphaFoldDB" id="A0A095SXR6"/>